<evidence type="ECO:0000313" key="3">
    <source>
        <dbReference type="EMBL" id="KAK7397220.1"/>
    </source>
</evidence>
<evidence type="ECO:0000313" key="4">
    <source>
        <dbReference type="Proteomes" id="UP001386955"/>
    </source>
</evidence>
<dbReference type="GO" id="GO:0009451">
    <property type="term" value="P:RNA modification"/>
    <property type="evidence" value="ECO:0007669"/>
    <property type="project" value="InterPro"/>
</dbReference>
<protein>
    <recommendedName>
        <fullName evidence="5">Pentatricopeptide repeat-containing protein</fullName>
    </recommendedName>
</protein>
<evidence type="ECO:0000256" key="2">
    <source>
        <dbReference type="PROSITE-ProRule" id="PRU00708"/>
    </source>
</evidence>
<dbReference type="Pfam" id="PF13041">
    <property type="entry name" value="PPR_2"/>
    <property type="match status" value="1"/>
</dbReference>
<dbReference type="InterPro" id="IPR002885">
    <property type="entry name" value="PPR_rpt"/>
</dbReference>
<proteinExistence type="predicted"/>
<dbReference type="PANTHER" id="PTHR47926:SF344">
    <property type="entry name" value="OS07G0636900 PROTEIN"/>
    <property type="match status" value="1"/>
</dbReference>
<dbReference type="InterPro" id="IPR046960">
    <property type="entry name" value="PPR_At4g14850-like_plant"/>
</dbReference>
<dbReference type="Pfam" id="PF01535">
    <property type="entry name" value="PPR"/>
    <property type="match status" value="1"/>
</dbReference>
<organism evidence="3 4">
    <name type="scientific">Psophocarpus tetragonolobus</name>
    <name type="common">Winged bean</name>
    <name type="synonym">Dolichos tetragonolobus</name>
    <dbReference type="NCBI Taxonomy" id="3891"/>
    <lineage>
        <taxon>Eukaryota</taxon>
        <taxon>Viridiplantae</taxon>
        <taxon>Streptophyta</taxon>
        <taxon>Embryophyta</taxon>
        <taxon>Tracheophyta</taxon>
        <taxon>Spermatophyta</taxon>
        <taxon>Magnoliopsida</taxon>
        <taxon>eudicotyledons</taxon>
        <taxon>Gunneridae</taxon>
        <taxon>Pentapetalae</taxon>
        <taxon>rosids</taxon>
        <taxon>fabids</taxon>
        <taxon>Fabales</taxon>
        <taxon>Fabaceae</taxon>
        <taxon>Papilionoideae</taxon>
        <taxon>50 kb inversion clade</taxon>
        <taxon>NPAAA clade</taxon>
        <taxon>indigoferoid/millettioid clade</taxon>
        <taxon>Phaseoleae</taxon>
        <taxon>Psophocarpus</taxon>
    </lineage>
</organism>
<comment type="caution">
    <text evidence="3">The sequence shown here is derived from an EMBL/GenBank/DDBJ whole genome shotgun (WGS) entry which is preliminary data.</text>
</comment>
<evidence type="ECO:0000256" key="1">
    <source>
        <dbReference type="ARBA" id="ARBA00022737"/>
    </source>
</evidence>
<dbReference type="AlphaFoldDB" id="A0AAN9SJ84"/>
<sequence length="272" mass="30389">MDTPSVYIWNSMIRDMKPGLKVFDNIPKWNVVAWACLLAGYVNNNKPYEALLVFEDMGLEPNEIIMVNALTACAHSRDIHAGRLLHQCILKADYDPFMSTCNSTSFSQLQLLKCKPNVYERCREAFYLFFDMCSGGFCPDKVTLLSVFSVCAHQCALALGQFVHAYLLKTSIATDIALTAALIDMYAKTGELGSAQKIFNSFQKKDVVIWTSMINGLAMHGHGNEALSMFQTMQEDSCLVPDHFTYVGVLFACSHVGLVEEAQKPFSLMTEM</sequence>
<feature type="repeat" description="PPR" evidence="2">
    <location>
        <begin position="206"/>
        <end position="240"/>
    </location>
</feature>
<dbReference type="EMBL" id="JAYMYS010000004">
    <property type="protein sequence ID" value="KAK7397220.1"/>
    <property type="molecule type" value="Genomic_DNA"/>
</dbReference>
<name>A0AAN9SJ84_PSOTE</name>
<keyword evidence="1" id="KW-0677">Repeat</keyword>
<accession>A0AAN9SJ84</accession>
<dbReference type="PROSITE" id="PS51375">
    <property type="entry name" value="PPR"/>
    <property type="match status" value="1"/>
</dbReference>
<reference evidence="3 4" key="1">
    <citation type="submission" date="2024-01" db="EMBL/GenBank/DDBJ databases">
        <title>The genomes of 5 underutilized Papilionoideae crops provide insights into root nodulation and disease resistanc.</title>
        <authorList>
            <person name="Jiang F."/>
        </authorList>
    </citation>
    <scope>NUCLEOTIDE SEQUENCE [LARGE SCALE GENOMIC DNA]</scope>
    <source>
        <strain evidence="3">DUOXIRENSHENG_FW03</strain>
        <tissue evidence="3">Leaves</tissue>
    </source>
</reference>
<dbReference type="PANTHER" id="PTHR47926">
    <property type="entry name" value="PENTATRICOPEPTIDE REPEAT-CONTAINING PROTEIN"/>
    <property type="match status" value="1"/>
</dbReference>
<dbReference type="Gene3D" id="1.25.40.10">
    <property type="entry name" value="Tetratricopeptide repeat domain"/>
    <property type="match status" value="2"/>
</dbReference>
<gene>
    <name evidence="3" type="ORF">VNO78_18387</name>
</gene>
<dbReference type="FunFam" id="1.25.40.10:FF:000031">
    <property type="entry name" value="Pentatricopeptide repeat-containing protein mitochondrial"/>
    <property type="match status" value="1"/>
</dbReference>
<evidence type="ECO:0008006" key="5">
    <source>
        <dbReference type="Google" id="ProtNLM"/>
    </source>
</evidence>
<dbReference type="GO" id="GO:0003723">
    <property type="term" value="F:RNA binding"/>
    <property type="evidence" value="ECO:0007669"/>
    <property type="project" value="InterPro"/>
</dbReference>
<dbReference type="NCBIfam" id="TIGR00756">
    <property type="entry name" value="PPR"/>
    <property type="match status" value="1"/>
</dbReference>
<keyword evidence="4" id="KW-1185">Reference proteome</keyword>
<dbReference type="Proteomes" id="UP001386955">
    <property type="component" value="Unassembled WGS sequence"/>
</dbReference>
<dbReference type="InterPro" id="IPR011990">
    <property type="entry name" value="TPR-like_helical_dom_sf"/>
</dbReference>